<dbReference type="EMBL" id="CP155447">
    <property type="protein sequence ID" value="XBH06725.1"/>
    <property type="molecule type" value="Genomic_DNA"/>
</dbReference>
<protein>
    <submittedName>
        <fullName evidence="2">HD domain-containing protein</fullName>
    </submittedName>
</protein>
<dbReference type="AlphaFoldDB" id="A0AAU7CNY4"/>
<dbReference type="Gene3D" id="1.10.3210.10">
    <property type="entry name" value="Hypothetical protein af1432"/>
    <property type="match status" value="1"/>
</dbReference>
<dbReference type="InterPro" id="IPR043519">
    <property type="entry name" value="NT_sf"/>
</dbReference>
<name>A0AAU7CNY4_9BACT</name>
<evidence type="ECO:0000259" key="1">
    <source>
        <dbReference type="SMART" id="SM00471"/>
    </source>
</evidence>
<organism evidence="2">
    <name type="scientific">Singulisphaera sp. Ch08</name>
    <dbReference type="NCBI Taxonomy" id="3120278"/>
    <lineage>
        <taxon>Bacteria</taxon>
        <taxon>Pseudomonadati</taxon>
        <taxon>Planctomycetota</taxon>
        <taxon>Planctomycetia</taxon>
        <taxon>Isosphaerales</taxon>
        <taxon>Isosphaeraceae</taxon>
        <taxon>Singulisphaera</taxon>
    </lineage>
</organism>
<dbReference type="CDD" id="cd00077">
    <property type="entry name" value="HDc"/>
    <property type="match status" value="1"/>
</dbReference>
<dbReference type="InterPro" id="IPR003607">
    <property type="entry name" value="HD/PDEase_dom"/>
</dbReference>
<dbReference type="SMART" id="SM00471">
    <property type="entry name" value="HDc"/>
    <property type="match status" value="1"/>
</dbReference>
<feature type="domain" description="HD/PDEase" evidence="1">
    <location>
        <begin position="239"/>
        <end position="321"/>
    </location>
</feature>
<sequence length="371" mass="43300">MADDRIRRQIAFLAAQLMYQRFETEYFTAKRKAARQLGVEYRYRPADLPSNREIRDQIQAMARMHEGEKRLEHLLDMRIEALRLMRKLTRFRPRLIGSVWTGHVRHGSDIDIHIFADSQSIVTDTLDDLALPYEVERKRIVKYGEERLFTHIHIDDRYPYELTLYPEDKAHYVFKSSITGQAIERASIAELEAFLRSENPELDLDREVERVEDHLDRFELYRLLLLPLEGVKQNPRYHPEGDALYHSLQVFELARQERSYDEEFLLAALLHDVGKAIDPGDHVLAGLQALEGTISERTETLIAHHMDALAYVNGTLGARKRVRLQQSEDFEDLMLLRELDSKGRQPGAVVCEVSEALEYIRQMADEDDLDE</sequence>
<proteinExistence type="predicted"/>
<gene>
    <name evidence="2" type="ORF">V5E97_11995</name>
</gene>
<reference evidence="2" key="1">
    <citation type="submission" date="2024-05" db="EMBL/GenBank/DDBJ databases">
        <title>Planctomycetes of the genus Singulisphaera possess chitinolytic capabilities.</title>
        <authorList>
            <person name="Ivanova A."/>
        </authorList>
    </citation>
    <scope>NUCLEOTIDE SEQUENCE</scope>
    <source>
        <strain evidence="2">Ch08T</strain>
    </source>
</reference>
<evidence type="ECO:0000313" key="2">
    <source>
        <dbReference type="EMBL" id="XBH06725.1"/>
    </source>
</evidence>
<dbReference type="InterPro" id="IPR006674">
    <property type="entry name" value="HD_domain"/>
</dbReference>
<dbReference type="RefSeq" id="WP_406699574.1">
    <property type="nucleotide sequence ID" value="NZ_CP155447.1"/>
</dbReference>
<accession>A0AAU7CNY4</accession>
<dbReference type="SUPFAM" id="SSF109604">
    <property type="entry name" value="HD-domain/PDEase-like"/>
    <property type="match status" value="1"/>
</dbReference>
<dbReference type="Pfam" id="PF01966">
    <property type="entry name" value="HD"/>
    <property type="match status" value="1"/>
</dbReference>
<dbReference type="SUPFAM" id="SSF81301">
    <property type="entry name" value="Nucleotidyltransferase"/>
    <property type="match status" value="1"/>
</dbReference>